<evidence type="ECO:0000313" key="2">
    <source>
        <dbReference type="Proteomes" id="UP001056132"/>
    </source>
</evidence>
<dbReference type="RefSeq" id="WP_250024816.1">
    <property type="nucleotide sequence ID" value="NZ_CP097330.1"/>
</dbReference>
<protein>
    <submittedName>
        <fullName evidence="1">Uncharacterized protein</fullName>
    </submittedName>
</protein>
<accession>A0AAE9HXR1</accession>
<evidence type="ECO:0000313" key="1">
    <source>
        <dbReference type="EMBL" id="URF03872.1"/>
    </source>
</evidence>
<dbReference type="KEGG" id="ccam:M5D45_15445"/>
<dbReference type="Proteomes" id="UP001056132">
    <property type="component" value="Chromosome 1"/>
</dbReference>
<dbReference type="AlphaFoldDB" id="A0AAE9HXR1"/>
<name>A0AAE9HXR1_9BURK</name>
<dbReference type="InterPro" id="IPR058522">
    <property type="entry name" value="DUF8209"/>
</dbReference>
<dbReference type="EMBL" id="CP097330">
    <property type="protein sequence ID" value="URF03872.1"/>
    <property type="molecule type" value="Genomic_DNA"/>
</dbReference>
<dbReference type="Pfam" id="PF26636">
    <property type="entry name" value="DUF8209"/>
    <property type="match status" value="1"/>
</dbReference>
<proteinExistence type="predicted"/>
<dbReference type="InterPro" id="IPR058064">
    <property type="entry name" value="STM2901-like"/>
</dbReference>
<reference evidence="1" key="1">
    <citation type="journal article" date="2022" name="Microbiol. Resour. Announc.">
        <title>Genome Sequence of Cupriavidus campinensis Strain G5, a Member of a Bacterial Consortium Capable of Polyethylene Degradation.</title>
        <authorList>
            <person name="Schneider B."/>
            <person name="Pfeiffer F."/>
            <person name="Dyall-Smith M."/>
            <person name="Kunte H.J."/>
        </authorList>
    </citation>
    <scope>NUCLEOTIDE SEQUENCE</scope>
    <source>
        <strain evidence="1">G5</strain>
    </source>
</reference>
<sequence>MGNTYRYGIHKNHSPGELFLLVTIDETCKQLGIEDFATVGAILAGQNWVPTRGKFHGATPRPSVASKLARTYLNYDLKRKILPTVTNASVRQLKVFMTRNLGTFVGRSVPVLGWALFARDVAIITANSVGQYNRLVKSEDRAF</sequence>
<organism evidence="1 2">
    <name type="scientific">Cupriavidus campinensis</name>
    <dbReference type="NCBI Taxonomy" id="151783"/>
    <lineage>
        <taxon>Bacteria</taxon>
        <taxon>Pseudomonadati</taxon>
        <taxon>Pseudomonadota</taxon>
        <taxon>Betaproteobacteria</taxon>
        <taxon>Burkholderiales</taxon>
        <taxon>Burkholderiaceae</taxon>
        <taxon>Cupriavidus</taxon>
    </lineage>
</organism>
<reference evidence="1" key="2">
    <citation type="submission" date="2022-05" db="EMBL/GenBank/DDBJ databases">
        <authorList>
            <person name="Kunte H.-J."/>
        </authorList>
    </citation>
    <scope>NUCLEOTIDE SEQUENCE</scope>
    <source>
        <strain evidence="1">G5</strain>
    </source>
</reference>
<gene>
    <name evidence="1" type="ORF">M5D45_15445</name>
</gene>
<dbReference type="NCBIfam" id="NF045926">
    <property type="entry name" value="STM2901_fam"/>
    <property type="match status" value="1"/>
</dbReference>